<name>A0A4Y7WMA4_9BACI</name>
<dbReference type="Proteomes" id="UP000298210">
    <property type="component" value="Unassembled WGS sequence"/>
</dbReference>
<organism evidence="1 2">
    <name type="scientific">Shouchella lehensis</name>
    <dbReference type="NCBI Taxonomy" id="300825"/>
    <lineage>
        <taxon>Bacteria</taxon>
        <taxon>Bacillati</taxon>
        <taxon>Bacillota</taxon>
        <taxon>Bacilli</taxon>
        <taxon>Bacillales</taxon>
        <taxon>Bacillaceae</taxon>
        <taxon>Shouchella</taxon>
    </lineage>
</organism>
<dbReference type="AlphaFoldDB" id="A0A4Y7WMA4"/>
<dbReference type="EMBL" id="SNUX01000002">
    <property type="protein sequence ID" value="TES49521.1"/>
    <property type="molecule type" value="Genomic_DNA"/>
</dbReference>
<accession>A0A4Y7WMA4</accession>
<evidence type="ECO:0000313" key="1">
    <source>
        <dbReference type="EMBL" id="TES49521.1"/>
    </source>
</evidence>
<reference evidence="1 2" key="1">
    <citation type="submission" date="2019-03" db="EMBL/GenBank/DDBJ databases">
        <authorList>
            <person name="Liu G."/>
        </authorList>
    </citation>
    <scope>NUCLEOTIDE SEQUENCE [LARGE SCALE GENOMIC DNA]</scope>
    <source>
        <strain evidence="1 2">DSM 19099</strain>
    </source>
</reference>
<proteinExistence type="predicted"/>
<comment type="caution">
    <text evidence="1">The sequence shown here is derived from an EMBL/GenBank/DDBJ whole genome shotgun (WGS) entry which is preliminary data.</text>
</comment>
<sequence length="134" mass="15472">MRYFVSISMILLFMTGCNSNREEFIVNLEVLVLGPLENDEYMLEIVHLDESRYMDRHPVAYIDDPFEEDVNLYLTKNGSVNVSVETDMSYSITVFETTLTEKGEGMNLHQNKGNPLWGEEVLINDDTKQLIDLN</sequence>
<gene>
    <name evidence="1" type="ORF">E2L03_08615</name>
</gene>
<dbReference type="RefSeq" id="WP_166740242.1">
    <property type="nucleotide sequence ID" value="NZ_SNUX01000002.1"/>
</dbReference>
<dbReference type="PROSITE" id="PS51257">
    <property type="entry name" value="PROKAR_LIPOPROTEIN"/>
    <property type="match status" value="1"/>
</dbReference>
<protein>
    <submittedName>
        <fullName evidence="1">Uncharacterized protein</fullName>
    </submittedName>
</protein>
<evidence type="ECO:0000313" key="2">
    <source>
        <dbReference type="Proteomes" id="UP000298210"/>
    </source>
</evidence>